<dbReference type="RefSeq" id="WP_095406230.1">
    <property type="nucleotide sequence ID" value="NZ_NOJZ02000008.1"/>
</dbReference>
<reference evidence="7 8" key="1">
    <citation type="journal article" date="2017" name="Genome Announc.">
        <title>Draft Genome Sequence of Romboutsia maritimum sp. nov. Strain CCRI-22766(T), Isolated from Coastal Estuarine Mud.</title>
        <authorList>
            <person name="Maheux A.F."/>
            <person name="Boudreau D.K."/>
            <person name="Berube E."/>
            <person name="Boissinot M."/>
            <person name="Raymond F."/>
            <person name="Brodeur S."/>
            <person name="Corbeil J."/>
            <person name="Brightwell G."/>
            <person name="Broda D."/>
            <person name="Omar R.F."/>
            <person name="Bergeron M.G."/>
        </authorList>
    </citation>
    <scope>NUCLEOTIDE SEQUENCE [LARGE SCALE GENOMIC DNA]</scope>
    <source>
        <strain evidence="7 8">CCRI-22766</strain>
    </source>
</reference>
<dbReference type="PANTHER" id="PTHR30028:SF0">
    <property type="entry name" value="PROTEIN ALUMINUM SENSITIVE 3"/>
    <property type="match status" value="1"/>
</dbReference>
<feature type="transmembrane region" description="Helical" evidence="6">
    <location>
        <begin position="119"/>
        <end position="140"/>
    </location>
</feature>
<keyword evidence="5 6" id="KW-0472">Membrane</keyword>
<keyword evidence="3 6" id="KW-0812">Transmembrane</keyword>
<evidence type="ECO:0000256" key="5">
    <source>
        <dbReference type="ARBA" id="ARBA00023136"/>
    </source>
</evidence>
<proteinExistence type="inferred from homology"/>
<feature type="transmembrane region" description="Helical" evidence="6">
    <location>
        <begin position="187"/>
        <end position="208"/>
    </location>
</feature>
<dbReference type="InterPro" id="IPR005226">
    <property type="entry name" value="UPF0014_fam"/>
</dbReference>
<accession>A0A371ITF6</accession>
<comment type="similarity">
    <text evidence="2">Belongs to the UPF0014 family.</text>
</comment>
<gene>
    <name evidence="7" type="ORF">CHF27_006340</name>
</gene>
<dbReference type="Pfam" id="PF03649">
    <property type="entry name" value="UPF0014"/>
    <property type="match status" value="1"/>
</dbReference>
<evidence type="ECO:0000313" key="7">
    <source>
        <dbReference type="EMBL" id="RDY23739.1"/>
    </source>
</evidence>
<sequence length="247" mass="27117">MKTLSLVLASVLLLAPIIISYKENLNLEKDIIVSVLRAIIQLFIIGYILEYIFKVQNKLLIIIMVTIIVTNASCNTVKKSENINKSFFISFIAIGISTFIIMSVLILSKAINFVPNEVITVSGMVVSNSMIGINLCYRSINSEFKNKKKIVEAKLSLGSSIKHASKDIINECIKTAMIPTLDSAKTLGIVSLPGTMTGLILAGQSPLLAIKFQIMVTFMIVSATAISAIIVSNLAYKSFFNDRYQLK</sequence>
<evidence type="ECO:0000256" key="6">
    <source>
        <dbReference type="SAM" id="Phobius"/>
    </source>
</evidence>
<evidence type="ECO:0000256" key="4">
    <source>
        <dbReference type="ARBA" id="ARBA00022989"/>
    </source>
</evidence>
<evidence type="ECO:0000313" key="8">
    <source>
        <dbReference type="Proteomes" id="UP000243494"/>
    </source>
</evidence>
<evidence type="ECO:0000256" key="1">
    <source>
        <dbReference type="ARBA" id="ARBA00004141"/>
    </source>
</evidence>
<dbReference type="EMBL" id="NOJZ02000008">
    <property type="protein sequence ID" value="RDY23739.1"/>
    <property type="molecule type" value="Genomic_DNA"/>
</dbReference>
<keyword evidence="8" id="KW-1185">Reference proteome</keyword>
<evidence type="ECO:0000256" key="2">
    <source>
        <dbReference type="ARBA" id="ARBA00005268"/>
    </source>
</evidence>
<dbReference type="GO" id="GO:0005886">
    <property type="term" value="C:plasma membrane"/>
    <property type="evidence" value="ECO:0007669"/>
    <property type="project" value="TreeGrafter"/>
</dbReference>
<name>A0A371ITF6_9FIRM</name>
<dbReference type="Proteomes" id="UP000243494">
    <property type="component" value="Unassembled WGS sequence"/>
</dbReference>
<dbReference type="PANTHER" id="PTHR30028">
    <property type="entry name" value="UPF0014 INNER MEMBRANE PROTEIN YBBM-RELATED"/>
    <property type="match status" value="1"/>
</dbReference>
<evidence type="ECO:0000256" key="3">
    <source>
        <dbReference type="ARBA" id="ARBA00022692"/>
    </source>
</evidence>
<dbReference type="OrthoDB" id="9791807at2"/>
<feature type="transmembrane region" description="Helical" evidence="6">
    <location>
        <begin position="214"/>
        <end position="236"/>
    </location>
</feature>
<comment type="subcellular location">
    <subcellularLocation>
        <location evidence="1">Membrane</location>
        <topology evidence="1">Multi-pass membrane protein</topology>
    </subcellularLocation>
</comment>
<comment type="caution">
    <text evidence="7">The sequence shown here is derived from an EMBL/GenBank/DDBJ whole genome shotgun (WGS) entry which is preliminary data.</text>
</comment>
<dbReference type="AlphaFoldDB" id="A0A371ITF6"/>
<keyword evidence="4 6" id="KW-1133">Transmembrane helix</keyword>
<feature type="transmembrane region" description="Helical" evidence="6">
    <location>
        <begin position="30"/>
        <end position="53"/>
    </location>
</feature>
<feature type="transmembrane region" description="Helical" evidence="6">
    <location>
        <begin position="87"/>
        <end position="107"/>
    </location>
</feature>
<protein>
    <submittedName>
        <fullName evidence="7">Iron export ABC transporter permease subunit FetB</fullName>
    </submittedName>
</protein>
<organism evidence="7 8">
    <name type="scientific">Romboutsia maritimum</name>
    <dbReference type="NCBI Taxonomy" id="2020948"/>
    <lineage>
        <taxon>Bacteria</taxon>
        <taxon>Bacillati</taxon>
        <taxon>Bacillota</taxon>
        <taxon>Clostridia</taxon>
        <taxon>Peptostreptococcales</taxon>
        <taxon>Peptostreptococcaceae</taxon>
        <taxon>Romboutsia</taxon>
    </lineage>
</organism>